<reference evidence="2" key="1">
    <citation type="journal article" date="2021" name="Proc. Natl. Acad. Sci. U.S.A.">
        <title>A Catalog of Tens of Thousands of Viruses from Human Metagenomes Reveals Hidden Associations with Chronic Diseases.</title>
        <authorList>
            <person name="Tisza M.J."/>
            <person name="Buck C.B."/>
        </authorList>
    </citation>
    <scope>NUCLEOTIDE SEQUENCE</scope>
    <source>
        <strain evidence="2">CtCop38</strain>
    </source>
</reference>
<evidence type="ECO:0000313" key="2">
    <source>
        <dbReference type="EMBL" id="DAD87349.1"/>
    </source>
</evidence>
<protein>
    <recommendedName>
        <fullName evidence="1">Phage neck terminator protein gp12-like domain-containing protein</fullName>
    </recommendedName>
</protein>
<proteinExistence type="predicted"/>
<dbReference type="Pfam" id="PF23961">
    <property type="entry name" value="Phage_tail_terminator_9"/>
    <property type="match status" value="1"/>
</dbReference>
<accession>A0A8S5MY67</accession>
<feature type="domain" description="Phage neck terminator protein gp12-like" evidence="1">
    <location>
        <begin position="49"/>
        <end position="205"/>
    </location>
</feature>
<sequence length="227" mass="25784">MSWNGAEHATKSSQLPLILIMGFTAVLGRDWTVTVLVKNIAEFESLMWAELMDILGHDAKTIPPPVRRSWPADGAPDWMITNNVVFMQCTEAAEDIMQPIDERWQSEGRDFLRESASTRTIQLRLNAYGPACYESLLQIRLELLRGRPKLKKQKIYIIPGKDSIQYAPELFQGRWWKRADLTLYFNVLISVESIVKAIEEVNVTIKANEPGTSDVILEPGEIIIKKG</sequence>
<dbReference type="EMBL" id="BK015019">
    <property type="protein sequence ID" value="DAD87349.1"/>
    <property type="molecule type" value="Genomic_DNA"/>
</dbReference>
<name>A0A8S5MY67_9CAUD</name>
<evidence type="ECO:0000259" key="1">
    <source>
        <dbReference type="Pfam" id="PF23961"/>
    </source>
</evidence>
<dbReference type="InterPro" id="IPR057087">
    <property type="entry name" value="Gp12-like"/>
</dbReference>
<organism evidence="2">
    <name type="scientific">Myoviridae sp. ctCop38</name>
    <dbReference type="NCBI Taxonomy" id="2826632"/>
    <lineage>
        <taxon>Viruses</taxon>
        <taxon>Duplodnaviria</taxon>
        <taxon>Heunggongvirae</taxon>
        <taxon>Uroviricota</taxon>
        <taxon>Caudoviricetes</taxon>
    </lineage>
</organism>